<reference evidence="1 2" key="1">
    <citation type="submission" date="2018-08" db="EMBL/GenBank/DDBJ databases">
        <title>A genome reference for cultivated species of the human gut microbiota.</title>
        <authorList>
            <person name="Zou Y."/>
            <person name="Xue W."/>
            <person name="Luo G."/>
        </authorList>
    </citation>
    <scope>NUCLEOTIDE SEQUENCE [LARGE SCALE GENOMIC DNA]</scope>
    <source>
        <strain evidence="1 2">AM25-6</strain>
    </source>
</reference>
<dbReference type="PANTHER" id="PTHR10000:SF8">
    <property type="entry name" value="HAD SUPERFAMILY HYDROLASE-LIKE, TYPE 3"/>
    <property type="match status" value="1"/>
</dbReference>
<keyword evidence="1" id="KW-0378">Hydrolase</keyword>
<sequence>MKYKLIVMDVDNTLLCTDKSVSKKNLEAIKKCKDKGIMVSLASGRPALDVLHYAKMIGIEDNYHISDNGAGIFKGNDRKIIKTFNHDFYIDLVDKLRAKGIECGVFSSENLDFVYENGSESIGKSIEIYFPVTKTKLGNIKDIKGVYKISTYFKDDKEYEFVKGLEKENEMSGVIPDPNYFDMMPYEITKIKGTEAIAKELGISMDEVIVMGDQENDYTNIKGAGLGIAVANATDDVKEIADVVLEQSCDEDAVAYVVDKYILGE</sequence>
<dbReference type="GeneID" id="98001146"/>
<dbReference type="Pfam" id="PF08282">
    <property type="entry name" value="Hydrolase_3"/>
    <property type="match status" value="1"/>
</dbReference>
<name>A0A3E3DUS1_9FIRM</name>
<accession>A0A3E3DUS1</accession>
<organism evidence="1 2">
    <name type="scientific">Anaerofustis stercorihominis</name>
    <dbReference type="NCBI Taxonomy" id="214853"/>
    <lineage>
        <taxon>Bacteria</taxon>
        <taxon>Bacillati</taxon>
        <taxon>Bacillota</taxon>
        <taxon>Clostridia</taxon>
        <taxon>Eubacteriales</taxon>
        <taxon>Eubacteriaceae</taxon>
        <taxon>Anaerofustis</taxon>
    </lineage>
</organism>
<evidence type="ECO:0000313" key="1">
    <source>
        <dbReference type="EMBL" id="RGD73002.1"/>
    </source>
</evidence>
<dbReference type="Gene3D" id="3.30.1240.10">
    <property type="match status" value="1"/>
</dbReference>
<proteinExistence type="predicted"/>
<dbReference type="GO" id="GO:0005829">
    <property type="term" value="C:cytosol"/>
    <property type="evidence" value="ECO:0007669"/>
    <property type="project" value="TreeGrafter"/>
</dbReference>
<comment type="caution">
    <text evidence="1">The sequence shown here is derived from an EMBL/GenBank/DDBJ whole genome shotgun (WGS) entry which is preliminary data.</text>
</comment>
<dbReference type="RefSeq" id="WP_007050873.1">
    <property type="nucleotide sequence ID" value="NZ_CABKNJ010000001.1"/>
</dbReference>
<dbReference type="SUPFAM" id="SSF56784">
    <property type="entry name" value="HAD-like"/>
    <property type="match status" value="1"/>
</dbReference>
<dbReference type="SFLD" id="SFLDG01140">
    <property type="entry name" value="C2.B:_Phosphomannomutase_and_P"/>
    <property type="match status" value="1"/>
</dbReference>
<dbReference type="GO" id="GO:0000287">
    <property type="term" value="F:magnesium ion binding"/>
    <property type="evidence" value="ECO:0007669"/>
    <property type="project" value="TreeGrafter"/>
</dbReference>
<dbReference type="NCBIfam" id="TIGR00099">
    <property type="entry name" value="Cof-subfamily"/>
    <property type="match status" value="1"/>
</dbReference>
<gene>
    <name evidence="1" type="ORF">DW687_11080</name>
</gene>
<protein>
    <submittedName>
        <fullName evidence="1">Cof-type HAD-IIB family hydrolase</fullName>
    </submittedName>
</protein>
<dbReference type="SFLD" id="SFLDS00003">
    <property type="entry name" value="Haloacid_Dehalogenase"/>
    <property type="match status" value="1"/>
</dbReference>
<dbReference type="NCBIfam" id="TIGR01484">
    <property type="entry name" value="HAD-SF-IIB"/>
    <property type="match status" value="1"/>
</dbReference>
<dbReference type="InterPro" id="IPR000150">
    <property type="entry name" value="Cof"/>
</dbReference>
<dbReference type="GO" id="GO:0016791">
    <property type="term" value="F:phosphatase activity"/>
    <property type="evidence" value="ECO:0007669"/>
    <property type="project" value="TreeGrafter"/>
</dbReference>
<dbReference type="AlphaFoldDB" id="A0A3E3DUS1"/>
<dbReference type="InterPro" id="IPR036412">
    <property type="entry name" value="HAD-like_sf"/>
</dbReference>
<dbReference type="Gene3D" id="3.40.50.1000">
    <property type="entry name" value="HAD superfamily/HAD-like"/>
    <property type="match status" value="1"/>
</dbReference>
<dbReference type="Proteomes" id="UP000261212">
    <property type="component" value="Unassembled WGS sequence"/>
</dbReference>
<dbReference type="InterPro" id="IPR006379">
    <property type="entry name" value="HAD-SF_hydro_IIB"/>
</dbReference>
<dbReference type="InterPro" id="IPR023214">
    <property type="entry name" value="HAD_sf"/>
</dbReference>
<dbReference type="EMBL" id="QUSM01000008">
    <property type="protein sequence ID" value="RGD73002.1"/>
    <property type="molecule type" value="Genomic_DNA"/>
</dbReference>
<evidence type="ECO:0000313" key="2">
    <source>
        <dbReference type="Proteomes" id="UP000261212"/>
    </source>
</evidence>
<dbReference type="PANTHER" id="PTHR10000">
    <property type="entry name" value="PHOSPHOSERINE PHOSPHATASE"/>
    <property type="match status" value="1"/>
</dbReference>